<keyword evidence="9" id="KW-0325">Glycoprotein</keyword>
<dbReference type="GO" id="GO:0031295">
    <property type="term" value="P:T cell costimulation"/>
    <property type="evidence" value="ECO:0007669"/>
    <property type="project" value="TreeGrafter"/>
</dbReference>
<sequence>MVLSTVMDTVIPSVSPPVLSPSIVKGTFGDSVTLPCDGPPYVQSPEDQLDVLWQTDGGKKVARFSRGVHSVGFHFTKRVTFLTEDIRRGDFSITISSIAFSDEGAYECVWKSQKHSEKVLDVKLDIMEPPFMQKLSVPAGESVTFQCYVHVNKQASDRLVVQWKRGDELVLKLISEKVTYGRMYAERATVSPDRIQKGDFSLFLNVTGLCDSGAYQCSTDEGQNGTPVVLEIKEYGQFDAVNISLGMAFPLSLPGEPVKV</sequence>
<evidence type="ECO:0000256" key="7">
    <source>
        <dbReference type="ARBA" id="ARBA00023157"/>
    </source>
</evidence>
<evidence type="ECO:0000313" key="13">
    <source>
        <dbReference type="Proteomes" id="UP001152622"/>
    </source>
</evidence>
<keyword evidence="5" id="KW-1133">Transmembrane helix</keyword>
<dbReference type="InterPro" id="IPR007110">
    <property type="entry name" value="Ig-like_dom"/>
</dbReference>
<dbReference type="GO" id="GO:0071222">
    <property type="term" value="P:cellular response to lipopolysaccharide"/>
    <property type="evidence" value="ECO:0007669"/>
    <property type="project" value="TreeGrafter"/>
</dbReference>
<dbReference type="PANTHER" id="PTHR25466">
    <property type="entry name" value="T-LYMPHOCYTE ACTIVATION ANTIGEN"/>
    <property type="match status" value="1"/>
</dbReference>
<evidence type="ECO:0000256" key="10">
    <source>
        <dbReference type="ARBA" id="ARBA00023319"/>
    </source>
</evidence>
<dbReference type="SUPFAM" id="SSF48726">
    <property type="entry name" value="Immunoglobulin"/>
    <property type="match status" value="2"/>
</dbReference>
<dbReference type="GO" id="GO:0009897">
    <property type="term" value="C:external side of plasma membrane"/>
    <property type="evidence" value="ECO:0007669"/>
    <property type="project" value="TreeGrafter"/>
</dbReference>
<dbReference type="GO" id="GO:0007166">
    <property type="term" value="P:cell surface receptor signaling pathway"/>
    <property type="evidence" value="ECO:0007669"/>
    <property type="project" value="TreeGrafter"/>
</dbReference>
<accession>A0A9Q1E4S5</accession>
<evidence type="ECO:0000256" key="3">
    <source>
        <dbReference type="ARBA" id="ARBA00022692"/>
    </source>
</evidence>
<dbReference type="SMART" id="SM00409">
    <property type="entry name" value="IG"/>
    <property type="match status" value="2"/>
</dbReference>
<dbReference type="PANTHER" id="PTHR25466:SF11">
    <property type="entry name" value="GALECTIN 17-RELATED"/>
    <property type="match status" value="1"/>
</dbReference>
<dbReference type="Proteomes" id="UP001152622">
    <property type="component" value="Unassembled WGS sequence"/>
</dbReference>
<dbReference type="GO" id="GO:0006955">
    <property type="term" value="P:immune response"/>
    <property type="evidence" value="ECO:0007669"/>
    <property type="project" value="TreeGrafter"/>
</dbReference>
<comment type="subcellular location">
    <subcellularLocation>
        <location evidence="1">Cell membrane</location>
        <topology evidence="1">Single-pass type I membrane protein</topology>
    </subcellularLocation>
</comment>
<evidence type="ECO:0000256" key="6">
    <source>
        <dbReference type="ARBA" id="ARBA00023136"/>
    </source>
</evidence>
<protein>
    <recommendedName>
        <fullName evidence="11">Ig-like domain-containing protein</fullName>
    </recommendedName>
</protein>
<evidence type="ECO:0000259" key="11">
    <source>
        <dbReference type="PROSITE" id="PS50835"/>
    </source>
</evidence>
<feature type="domain" description="Ig-like" evidence="11">
    <location>
        <begin position="129"/>
        <end position="233"/>
    </location>
</feature>
<keyword evidence="7" id="KW-1015">Disulfide bond</keyword>
<dbReference type="Pfam" id="PF07686">
    <property type="entry name" value="V-set"/>
    <property type="match status" value="2"/>
</dbReference>
<dbReference type="InterPro" id="IPR013783">
    <property type="entry name" value="Ig-like_fold"/>
</dbReference>
<name>A0A9Q1E4S5_SYNKA</name>
<dbReference type="PROSITE" id="PS50835">
    <property type="entry name" value="IG_LIKE"/>
    <property type="match status" value="2"/>
</dbReference>
<keyword evidence="13" id="KW-1185">Reference proteome</keyword>
<keyword evidence="8" id="KW-0675">Receptor</keyword>
<keyword evidence="10" id="KW-0393">Immunoglobulin domain</keyword>
<evidence type="ECO:0000313" key="12">
    <source>
        <dbReference type="EMBL" id="KAJ8332020.1"/>
    </source>
</evidence>
<dbReference type="GO" id="GO:0042102">
    <property type="term" value="P:positive regulation of T cell proliferation"/>
    <property type="evidence" value="ECO:0007669"/>
    <property type="project" value="TreeGrafter"/>
</dbReference>
<evidence type="ECO:0000256" key="2">
    <source>
        <dbReference type="ARBA" id="ARBA00022475"/>
    </source>
</evidence>
<keyword evidence="6" id="KW-0472">Membrane</keyword>
<comment type="caution">
    <text evidence="12">The sequence shown here is derived from an EMBL/GenBank/DDBJ whole genome shotgun (WGS) entry which is preliminary data.</text>
</comment>
<evidence type="ECO:0000256" key="5">
    <source>
        <dbReference type="ARBA" id="ARBA00022989"/>
    </source>
</evidence>
<keyword evidence="3" id="KW-0812">Transmembrane</keyword>
<dbReference type="OrthoDB" id="9898017at2759"/>
<keyword evidence="2" id="KW-1003">Cell membrane</keyword>
<dbReference type="InterPro" id="IPR003599">
    <property type="entry name" value="Ig_sub"/>
</dbReference>
<dbReference type="InterPro" id="IPR036179">
    <property type="entry name" value="Ig-like_dom_sf"/>
</dbReference>
<dbReference type="InterPro" id="IPR013106">
    <property type="entry name" value="Ig_V-set"/>
</dbReference>
<reference evidence="12" key="1">
    <citation type="journal article" date="2023" name="Science">
        <title>Genome structures resolve the early diversification of teleost fishes.</title>
        <authorList>
            <person name="Parey E."/>
            <person name="Louis A."/>
            <person name="Montfort J."/>
            <person name="Bouchez O."/>
            <person name="Roques C."/>
            <person name="Iampietro C."/>
            <person name="Lluch J."/>
            <person name="Castinel A."/>
            <person name="Donnadieu C."/>
            <person name="Desvignes T."/>
            <person name="Floi Bucao C."/>
            <person name="Jouanno E."/>
            <person name="Wen M."/>
            <person name="Mejri S."/>
            <person name="Dirks R."/>
            <person name="Jansen H."/>
            <person name="Henkel C."/>
            <person name="Chen W.J."/>
            <person name="Zahm M."/>
            <person name="Cabau C."/>
            <person name="Klopp C."/>
            <person name="Thompson A.W."/>
            <person name="Robinson-Rechavi M."/>
            <person name="Braasch I."/>
            <person name="Lecointre G."/>
            <person name="Bobe J."/>
            <person name="Postlethwait J.H."/>
            <person name="Berthelot C."/>
            <person name="Roest Crollius H."/>
            <person name="Guiguen Y."/>
        </authorList>
    </citation>
    <scope>NUCLEOTIDE SEQUENCE</scope>
    <source>
        <strain evidence="12">WJC10195</strain>
    </source>
</reference>
<dbReference type="EMBL" id="JAINUF010000059">
    <property type="protein sequence ID" value="KAJ8332020.1"/>
    <property type="molecule type" value="Genomic_DNA"/>
</dbReference>
<dbReference type="Gene3D" id="2.60.40.10">
    <property type="entry name" value="Immunoglobulins"/>
    <property type="match status" value="2"/>
</dbReference>
<dbReference type="AlphaFoldDB" id="A0A9Q1E4S5"/>
<organism evidence="12 13">
    <name type="scientific">Synaphobranchus kaupii</name>
    <name type="common">Kaup's arrowtooth eel</name>
    <dbReference type="NCBI Taxonomy" id="118154"/>
    <lineage>
        <taxon>Eukaryota</taxon>
        <taxon>Metazoa</taxon>
        <taxon>Chordata</taxon>
        <taxon>Craniata</taxon>
        <taxon>Vertebrata</taxon>
        <taxon>Euteleostomi</taxon>
        <taxon>Actinopterygii</taxon>
        <taxon>Neopterygii</taxon>
        <taxon>Teleostei</taxon>
        <taxon>Anguilliformes</taxon>
        <taxon>Synaphobranchidae</taxon>
        <taxon>Synaphobranchus</taxon>
    </lineage>
</organism>
<dbReference type="SMART" id="SM00406">
    <property type="entry name" value="IGv"/>
    <property type="match status" value="2"/>
</dbReference>
<evidence type="ECO:0000256" key="1">
    <source>
        <dbReference type="ARBA" id="ARBA00004251"/>
    </source>
</evidence>
<evidence type="ECO:0000256" key="4">
    <source>
        <dbReference type="ARBA" id="ARBA00022729"/>
    </source>
</evidence>
<feature type="domain" description="Ig-like" evidence="11">
    <location>
        <begin position="12"/>
        <end position="108"/>
    </location>
</feature>
<keyword evidence="4" id="KW-0732">Signal</keyword>
<evidence type="ECO:0000256" key="9">
    <source>
        <dbReference type="ARBA" id="ARBA00023180"/>
    </source>
</evidence>
<evidence type="ECO:0000256" key="8">
    <source>
        <dbReference type="ARBA" id="ARBA00023170"/>
    </source>
</evidence>
<dbReference type="GO" id="GO:0042130">
    <property type="term" value="P:negative regulation of T cell proliferation"/>
    <property type="evidence" value="ECO:0007669"/>
    <property type="project" value="TreeGrafter"/>
</dbReference>
<gene>
    <name evidence="12" type="ORF">SKAU_G00429970</name>
</gene>
<dbReference type="InterPro" id="IPR051713">
    <property type="entry name" value="T-cell_Activation_Regulation"/>
</dbReference>
<proteinExistence type="predicted"/>